<dbReference type="InterPro" id="IPR002156">
    <property type="entry name" value="RNaseH_domain"/>
</dbReference>
<sequence>MALEFFSSLFASTGVGTEPYHLRGLFSVLDAGTLQALNRVVMDDEIKEVRFWHDPWVSPGSVLADHLLPGSRIVDDTVTVSAVRVLAPGSVPDRLCWGLTPSKKFKSGSVLQRGLRMQQEAVAASVRGAVGAGCIPAGAAVSWTRPPVGWHKLNSDGALDSRNGIVSCGGLIRDDRGSWLIGFSKRIGICSILEAELWGIYEGLFAAWSIGSRYLLVESDCLEAINLINNRSNSEGTISMVYSISEVLNRSWYLSPPVNISVLLQQDDAV</sequence>
<dbReference type="Pfam" id="PF13456">
    <property type="entry name" value="RVT_3"/>
    <property type="match status" value="1"/>
</dbReference>
<evidence type="ECO:0000313" key="3">
    <source>
        <dbReference type="Proteomes" id="UP001396334"/>
    </source>
</evidence>
<feature type="domain" description="RNase H type-1" evidence="1">
    <location>
        <begin position="154"/>
        <end position="253"/>
    </location>
</feature>
<protein>
    <recommendedName>
        <fullName evidence="1">RNase H type-1 domain-containing protein</fullName>
    </recommendedName>
</protein>
<evidence type="ECO:0000313" key="2">
    <source>
        <dbReference type="EMBL" id="KAK9007088.1"/>
    </source>
</evidence>
<evidence type="ECO:0000259" key="1">
    <source>
        <dbReference type="Pfam" id="PF13456"/>
    </source>
</evidence>
<gene>
    <name evidence="2" type="ORF">V6N11_019416</name>
</gene>
<proteinExistence type="predicted"/>
<dbReference type="InterPro" id="IPR036397">
    <property type="entry name" value="RNaseH_sf"/>
</dbReference>
<dbReference type="InterPro" id="IPR053151">
    <property type="entry name" value="RNase_H-like"/>
</dbReference>
<dbReference type="InterPro" id="IPR012337">
    <property type="entry name" value="RNaseH-like_sf"/>
</dbReference>
<dbReference type="PANTHER" id="PTHR47723:SF19">
    <property type="entry name" value="POLYNUCLEOTIDYL TRANSFERASE, RIBONUCLEASE H-LIKE SUPERFAMILY PROTEIN"/>
    <property type="match status" value="1"/>
</dbReference>
<comment type="caution">
    <text evidence="2">The sequence shown here is derived from an EMBL/GenBank/DDBJ whole genome shotgun (WGS) entry which is preliminary data.</text>
</comment>
<dbReference type="EMBL" id="JBBPBN010000028">
    <property type="protein sequence ID" value="KAK9007088.1"/>
    <property type="molecule type" value="Genomic_DNA"/>
</dbReference>
<dbReference type="Gene3D" id="3.30.420.10">
    <property type="entry name" value="Ribonuclease H-like superfamily/Ribonuclease H"/>
    <property type="match status" value="1"/>
</dbReference>
<accession>A0ABR2R2L9</accession>
<dbReference type="Proteomes" id="UP001396334">
    <property type="component" value="Unassembled WGS sequence"/>
</dbReference>
<name>A0ABR2R2L9_9ROSI</name>
<dbReference type="InterPro" id="IPR044730">
    <property type="entry name" value="RNase_H-like_dom_plant"/>
</dbReference>
<reference evidence="2 3" key="1">
    <citation type="journal article" date="2024" name="G3 (Bethesda)">
        <title>Genome assembly of Hibiscus sabdariffa L. provides insights into metabolisms of medicinal natural products.</title>
        <authorList>
            <person name="Kim T."/>
        </authorList>
    </citation>
    <scope>NUCLEOTIDE SEQUENCE [LARGE SCALE GENOMIC DNA]</scope>
    <source>
        <strain evidence="2">TK-2024</strain>
        <tissue evidence="2">Old leaves</tissue>
    </source>
</reference>
<dbReference type="CDD" id="cd06222">
    <property type="entry name" value="RNase_H_like"/>
    <property type="match status" value="1"/>
</dbReference>
<keyword evidence="3" id="KW-1185">Reference proteome</keyword>
<dbReference type="PANTHER" id="PTHR47723">
    <property type="entry name" value="OS05G0353850 PROTEIN"/>
    <property type="match status" value="1"/>
</dbReference>
<organism evidence="2 3">
    <name type="scientific">Hibiscus sabdariffa</name>
    <name type="common">roselle</name>
    <dbReference type="NCBI Taxonomy" id="183260"/>
    <lineage>
        <taxon>Eukaryota</taxon>
        <taxon>Viridiplantae</taxon>
        <taxon>Streptophyta</taxon>
        <taxon>Embryophyta</taxon>
        <taxon>Tracheophyta</taxon>
        <taxon>Spermatophyta</taxon>
        <taxon>Magnoliopsida</taxon>
        <taxon>eudicotyledons</taxon>
        <taxon>Gunneridae</taxon>
        <taxon>Pentapetalae</taxon>
        <taxon>rosids</taxon>
        <taxon>malvids</taxon>
        <taxon>Malvales</taxon>
        <taxon>Malvaceae</taxon>
        <taxon>Malvoideae</taxon>
        <taxon>Hibiscus</taxon>
    </lineage>
</organism>
<dbReference type="SUPFAM" id="SSF53098">
    <property type="entry name" value="Ribonuclease H-like"/>
    <property type="match status" value="1"/>
</dbReference>